<reference evidence="1 2" key="1">
    <citation type="submission" date="2015-01" db="EMBL/GenBank/DDBJ databases">
        <title>Evolution of Trichinella species and genotypes.</title>
        <authorList>
            <person name="Korhonen P.K."/>
            <person name="Edoardo P."/>
            <person name="Giuseppe L.R."/>
            <person name="Gasser R.B."/>
        </authorList>
    </citation>
    <scope>NUCLEOTIDE SEQUENCE [LARGE SCALE GENOMIC DNA]</scope>
    <source>
        <strain evidence="1">ISS3</strain>
    </source>
</reference>
<protein>
    <submittedName>
        <fullName evidence="1">Uncharacterized protein</fullName>
    </submittedName>
</protein>
<comment type="caution">
    <text evidence="1">The sequence shown here is derived from an EMBL/GenBank/DDBJ whole genome shotgun (WGS) entry which is preliminary data.</text>
</comment>
<evidence type="ECO:0000313" key="1">
    <source>
        <dbReference type="EMBL" id="KRY25051.1"/>
    </source>
</evidence>
<proteinExistence type="predicted"/>
<name>A0A0V1AJS1_TRISP</name>
<keyword evidence="2" id="KW-1185">Reference proteome</keyword>
<dbReference type="OrthoDB" id="10538162at2759"/>
<accession>A0A0V1AJS1</accession>
<gene>
    <name evidence="1" type="ORF">T01_13414</name>
</gene>
<dbReference type="InParanoid" id="A0A0V1AJS1"/>
<evidence type="ECO:0000313" key="2">
    <source>
        <dbReference type="Proteomes" id="UP000054776"/>
    </source>
</evidence>
<dbReference type="Proteomes" id="UP000054776">
    <property type="component" value="Unassembled WGS sequence"/>
</dbReference>
<dbReference type="AlphaFoldDB" id="A0A0V1AJS1"/>
<sequence>MCQCLRLAATKILVCSDIHCRDTLREGCSSDVASDKVI</sequence>
<dbReference type="EMBL" id="JYDH01001219">
    <property type="protein sequence ID" value="KRY25051.1"/>
    <property type="molecule type" value="Genomic_DNA"/>
</dbReference>
<organism evidence="1 2">
    <name type="scientific">Trichinella spiralis</name>
    <name type="common">Trichina worm</name>
    <dbReference type="NCBI Taxonomy" id="6334"/>
    <lineage>
        <taxon>Eukaryota</taxon>
        <taxon>Metazoa</taxon>
        <taxon>Ecdysozoa</taxon>
        <taxon>Nematoda</taxon>
        <taxon>Enoplea</taxon>
        <taxon>Dorylaimia</taxon>
        <taxon>Trichinellida</taxon>
        <taxon>Trichinellidae</taxon>
        <taxon>Trichinella</taxon>
    </lineage>
</organism>